<protein>
    <submittedName>
        <fullName evidence="1">Uncharacterized protein</fullName>
    </submittedName>
</protein>
<gene>
    <name evidence="1" type="ORF">AAFF_G00000180</name>
</gene>
<evidence type="ECO:0000313" key="1">
    <source>
        <dbReference type="EMBL" id="KAJ8418519.1"/>
    </source>
</evidence>
<proteinExistence type="predicted"/>
<reference evidence="1" key="1">
    <citation type="journal article" date="2023" name="Science">
        <title>Genome structures resolve the early diversification of teleost fishes.</title>
        <authorList>
            <person name="Parey E."/>
            <person name="Louis A."/>
            <person name="Montfort J."/>
            <person name="Bouchez O."/>
            <person name="Roques C."/>
            <person name="Iampietro C."/>
            <person name="Lluch J."/>
            <person name="Castinel A."/>
            <person name="Donnadieu C."/>
            <person name="Desvignes T."/>
            <person name="Floi Bucao C."/>
            <person name="Jouanno E."/>
            <person name="Wen M."/>
            <person name="Mejri S."/>
            <person name="Dirks R."/>
            <person name="Jansen H."/>
            <person name="Henkel C."/>
            <person name="Chen W.J."/>
            <person name="Zahm M."/>
            <person name="Cabau C."/>
            <person name="Klopp C."/>
            <person name="Thompson A.W."/>
            <person name="Robinson-Rechavi M."/>
            <person name="Braasch I."/>
            <person name="Lecointre G."/>
            <person name="Bobe J."/>
            <person name="Postlethwait J.H."/>
            <person name="Berthelot C."/>
            <person name="Roest Crollius H."/>
            <person name="Guiguen Y."/>
        </authorList>
    </citation>
    <scope>NUCLEOTIDE SEQUENCE</scope>
    <source>
        <strain evidence="1">NC1722</strain>
    </source>
</reference>
<organism evidence="1 2">
    <name type="scientific">Aldrovandia affinis</name>
    <dbReference type="NCBI Taxonomy" id="143900"/>
    <lineage>
        <taxon>Eukaryota</taxon>
        <taxon>Metazoa</taxon>
        <taxon>Chordata</taxon>
        <taxon>Craniata</taxon>
        <taxon>Vertebrata</taxon>
        <taxon>Euteleostomi</taxon>
        <taxon>Actinopterygii</taxon>
        <taxon>Neopterygii</taxon>
        <taxon>Teleostei</taxon>
        <taxon>Notacanthiformes</taxon>
        <taxon>Halosauridae</taxon>
        <taxon>Aldrovandia</taxon>
    </lineage>
</organism>
<evidence type="ECO:0000313" key="2">
    <source>
        <dbReference type="Proteomes" id="UP001221898"/>
    </source>
</evidence>
<keyword evidence="2" id="KW-1185">Reference proteome</keyword>
<dbReference type="AlphaFoldDB" id="A0AAD7TCM1"/>
<comment type="caution">
    <text evidence="1">The sequence shown here is derived from an EMBL/GenBank/DDBJ whole genome shotgun (WGS) entry which is preliminary data.</text>
</comment>
<name>A0AAD7TCM1_9TELE</name>
<dbReference type="Proteomes" id="UP001221898">
    <property type="component" value="Unassembled WGS sequence"/>
</dbReference>
<accession>A0AAD7TCM1</accession>
<sequence length="76" mass="8152">MANISGCCIVIINSSHKQRAISFCSIKSVLLLGKAEKKTHVRRWGRGRLVVLDGGARMGCSPAQRKVEESAVVGSV</sequence>
<dbReference type="EMBL" id="JAINUG010000001">
    <property type="protein sequence ID" value="KAJ8418519.1"/>
    <property type="molecule type" value="Genomic_DNA"/>
</dbReference>